<sequence length="352" mass="40433">MTLKTSQINNYTEIPVNNTDVLREPDLFKKKVYDLSGLDSYITIYLDNFEQNLMPLESISGEFTLSPNHITTSLVTREPPTIEEAPNAALKTVLFLPEGEGRQGEGGLRTQGYFKHSQPYKPLITVITVVFNGEKYLEETILSVINQTYDNMEYIIIDGGSTDGTLDVIRKYEDAIDYWVSEKDQGIYDAMNKGWRLTSEQSMILYLGAGDKIHTLPSASELEKNKQNIVYGNVYIGNHFYSSRIDFRLKLGNTLHHQALLVPKKIHPHPPFNIKYKIYADYDFNLRLFLSGKKYFKSQEFLSFALPDGVSSKINIIEINKICRENLGYIHGLTSYIYISLQKIKIWQKRIK</sequence>
<dbReference type="SUPFAM" id="SSF53448">
    <property type="entry name" value="Nucleotide-diphospho-sugar transferases"/>
    <property type="match status" value="1"/>
</dbReference>
<accession>A0ABU0Y426</accession>
<protein>
    <submittedName>
        <fullName evidence="2">Glycosyltransferase family 2 protein</fullName>
        <ecNumber evidence="2">2.4.-.-</ecNumber>
    </submittedName>
</protein>
<dbReference type="PANTHER" id="PTHR22916:SF3">
    <property type="entry name" value="UDP-GLCNAC:BETAGAL BETA-1,3-N-ACETYLGLUCOSAMINYLTRANSFERASE-LIKE PROTEIN 1"/>
    <property type="match status" value="1"/>
</dbReference>
<evidence type="ECO:0000313" key="3">
    <source>
        <dbReference type="Proteomes" id="UP001223336"/>
    </source>
</evidence>
<dbReference type="InterPro" id="IPR029044">
    <property type="entry name" value="Nucleotide-diphossugar_trans"/>
</dbReference>
<keyword evidence="3" id="KW-1185">Reference proteome</keyword>
<evidence type="ECO:0000259" key="1">
    <source>
        <dbReference type="Pfam" id="PF00535"/>
    </source>
</evidence>
<keyword evidence="2" id="KW-0328">Glycosyltransferase</keyword>
<dbReference type="Gene3D" id="3.90.550.10">
    <property type="entry name" value="Spore Coat Polysaccharide Biosynthesis Protein SpsA, Chain A"/>
    <property type="match status" value="1"/>
</dbReference>
<keyword evidence="2" id="KW-0808">Transferase</keyword>
<dbReference type="EC" id="2.4.-.-" evidence="2"/>
<dbReference type="Pfam" id="PF00535">
    <property type="entry name" value="Glycos_transf_2"/>
    <property type="match status" value="1"/>
</dbReference>
<dbReference type="EMBL" id="JAVFKN010000002">
    <property type="protein sequence ID" value="MDQ5767545.1"/>
    <property type="molecule type" value="Genomic_DNA"/>
</dbReference>
<organism evidence="2 3">
    <name type="scientific">Thiothrix subterranea</name>
    <dbReference type="NCBI Taxonomy" id="2735563"/>
    <lineage>
        <taxon>Bacteria</taxon>
        <taxon>Pseudomonadati</taxon>
        <taxon>Pseudomonadota</taxon>
        <taxon>Gammaproteobacteria</taxon>
        <taxon>Thiotrichales</taxon>
        <taxon>Thiotrichaceae</taxon>
        <taxon>Thiothrix</taxon>
    </lineage>
</organism>
<dbReference type="Proteomes" id="UP001223336">
    <property type="component" value="Unassembled WGS sequence"/>
</dbReference>
<proteinExistence type="predicted"/>
<gene>
    <name evidence="2" type="ORF">RCC75_03345</name>
</gene>
<dbReference type="RefSeq" id="WP_308133713.1">
    <property type="nucleotide sequence ID" value="NZ_JAVFKN010000002.1"/>
</dbReference>
<evidence type="ECO:0000313" key="2">
    <source>
        <dbReference type="EMBL" id="MDQ5767545.1"/>
    </source>
</evidence>
<comment type="caution">
    <text evidence="2">The sequence shown here is derived from an EMBL/GenBank/DDBJ whole genome shotgun (WGS) entry which is preliminary data.</text>
</comment>
<reference evidence="2 3" key="1">
    <citation type="submission" date="2023-08" db="EMBL/GenBank/DDBJ databases">
        <title>New molecular markers tilS and rpoB for phylogenetic and monitoring studies of the genus Thiothrix biodiversity.</title>
        <authorList>
            <person name="Ravin N.V."/>
            <person name="Smolyakov D."/>
            <person name="Markov N.D."/>
            <person name="Beletsky A.V."/>
            <person name="Mardanov A.V."/>
            <person name="Rudenko T.S."/>
            <person name="Grabovich M.Y."/>
        </authorList>
    </citation>
    <scope>NUCLEOTIDE SEQUENCE [LARGE SCALE GENOMIC DNA]</scope>
    <source>
        <strain evidence="2 3">H33</strain>
    </source>
</reference>
<name>A0ABU0Y426_9GAMM</name>
<feature type="domain" description="Glycosyltransferase 2-like" evidence="1">
    <location>
        <begin position="125"/>
        <end position="209"/>
    </location>
</feature>
<dbReference type="InterPro" id="IPR001173">
    <property type="entry name" value="Glyco_trans_2-like"/>
</dbReference>
<dbReference type="CDD" id="cd06433">
    <property type="entry name" value="GT_2_WfgS_like"/>
    <property type="match status" value="1"/>
</dbReference>
<dbReference type="PANTHER" id="PTHR22916">
    <property type="entry name" value="GLYCOSYLTRANSFERASE"/>
    <property type="match status" value="1"/>
</dbReference>
<dbReference type="GO" id="GO:0016757">
    <property type="term" value="F:glycosyltransferase activity"/>
    <property type="evidence" value="ECO:0007669"/>
    <property type="project" value="UniProtKB-KW"/>
</dbReference>